<evidence type="ECO:0000256" key="1">
    <source>
        <dbReference type="SAM" id="Coils"/>
    </source>
</evidence>
<dbReference type="PANTHER" id="PTHR38886">
    <property type="entry name" value="SESA DOMAIN-CONTAINING PROTEIN"/>
    <property type="match status" value="1"/>
</dbReference>
<dbReference type="Proteomes" id="UP000664203">
    <property type="component" value="Unassembled WGS sequence"/>
</dbReference>
<gene>
    <name evidence="3" type="ORF">ALECFALPRED_004055</name>
</gene>
<feature type="domain" description="Ubiquitin-like" evidence="2">
    <location>
        <begin position="290"/>
        <end position="370"/>
    </location>
</feature>
<dbReference type="Pfam" id="PF22893">
    <property type="entry name" value="ULD_2"/>
    <property type="match status" value="1"/>
</dbReference>
<name>A0A8H3FSB0_9LECA</name>
<dbReference type="InterPro" id="IPR054464">
    <property type="entry name" value="ULD_fung"/>
</dbReference>
<evidence type="ECO:0000259" key="2">
    <source>
        <dbReference type="Pfam" id="PF22893"/>
    </source>
</evidence>
<feature type="coiled-coil region" evidence="1">
    <location>
        <begin position="246"/>
        <end position="273"/>
    </location>
</feature>
<dbReference type="AlphaFoldDB" id="A0A8H3FSB0"/>
<dbReference type="EMBL" id="CAJPDR010000250">
    <property type="protein sequence ID" value="CAF9928424.1"/>
    <property type="molecule type" value="Genomic_DNA"/>
</dbReference>
<organism evidence="3 4">
    <name type="scientific">Alectoria fallacina</name>
    <dbReference type="NCBI Taxonomy" id="1903189"/>
    <lineage>
        <taxon>Eukaryota</taxon>
        <taxon>Fungi</taxon>
        <taxon>Dikarya</taxon>
        <taxon>Ascomycota</taxon>
        <taxon>Pezizomycotina</taxon>
        <taxon>Lecanoromycetes</taxon>
        <taxon>OSLEUM clade</taxon>
        <taxon>Lecanoromycetidae</taxon>
        <taxon>Lecanorales</taxon>
        <taxon>Lecanorineae</taxon>
        <taxon>Parmeliaceae</taxon>
        <taxon>Alectoria</taxon>
    </lineage>
</organism>
<comment type="caution">
    <text evidence="3">The sequence shown here is derived from an EMBL/GenBank/DDBJ whole genome shotgun (WGS) entry which is preliminary data.</text>
</comment>
<keyword evidence="1" id="KW-0175">Coiled coil</keyword>
<evidence type="ECO:0000313" key="4">
    <source>
        <dbReference type="Proteomes" id="UP000664203"/>
    </source>
</evidence>
<keyword evidence="4" id="KW-1185">Reference proteome</keyword>
<dbReference type="OrthoDB" id="3045089at2759"/>
<reference evidence="3" key="1">
    <citation type="submission" date="2021-03" db="EMBL/GenBank/DDBJ databases">
        <authorList>
            <person name="Tagirdzhanova G."/>
        </authorList>
    </citation>
    <scope>NUCLEOTIDE SEQUENCE</scope>
</reference>
<accession>A0A8H3FSB0</accession>
<dbReference type="PANTHER" id="PTHR38886:SF1">
    <property type="entry name" value="NACHT-NTPASE AND P-LOOP NTPASES N-TERMINAL DOMAIN-CONTAINING PROTEIN"/>
    <property type="match status" value="1"/>
</dbReference>
<evidence type="ECO:0000313" key="3">
    <source>
        <dbReference type="EMBL" id="CAF9928424.1"/>
    </source>
</evidence>
<protein>
    <recommendedName>
        <fullName evidence="2">Ubiquitin-like domain-containing protein</fullName>
    </recommendedName>
</protein>
<proteinExistence type="predicted"/>
<sequence length="416" mass="46025">MPVGFGFSVGDFIAGINLLIETVKSFSETHGAKADYQELGRELVSLKNTLDSIQTLSLNPAKAAQISAVNTAVDGCHLCVDGFVQRNSKFRSLESAPKKQWSLAAFKNGVLGMKWAILKKNKVAKFRADVQAHSNGIQMLLAALQQTSDESKLRAEAEQRNIEHKALTESIDARITDLGLDHRRMETALGDQRGLVQNIHHDTQVISGQHASLAQSMKAQHEDIRIQIQMIGDNQNNAFTVQNMTTAQLNANLQSLNIEVETLERSLVGADATDLTTESANVPPQVLLSAPVVLLDACSRSAPFYLEFIDCVEAFVAVLKVRFKDIGLRKIETGQFALEDTRRKQGLKLTDPWNKIVKPGQHIGMSMIFRLHDSSTTKCPSCGKENRVSSTEEIQWLVTDFDIFIQWLMGDNLVVI</sequence>